<keyword evidence="2" id="KW-1185">Reference proteome</keyword>
<dbReference type="GO" id="GO:0032259">
    <property type="term" value="P:methylation"/>
    <property type="evidence" value="ECO:0007669"/>
    <property type="project" value="UniProtKB-KW"/>
</dbReference>
<name>A0A9W9PVH4_9EURO</name>
<dbReference type="GO" id="GO:0008168">
    <property type="term" value="F:methyltransferase activity"/>
    <property type="evidence" value="ECO:0007669"/>
    <property type="project" value="UniProtKB-KW"/>
</dbReference>
<evidence type="ECO:0000313" key="1">
    <source>
        <dbReference type="EMBL" id="KAJ5311448.1"/>
    </source>
</evidence>
<protein>
    <submittedName>
        <fullName evidence="1">S-adenosyl-L-methionine-dependent methyltransferase</fullName>
    </submittedName>
</protein>
<gene>
    <name evidence="1" type="ORF">N7476_007308</name>
</gene>
<dbReference type="Proteomes" id="UP001147746">
    <property type="component" value="Unassembled WGS sequence"/>
</dbReference>
<accession>A0A9W9PVH4</accession>
<evidence type="ECO:0000313" key="2">
    <source>
        <dbReference type="Proteomes" id="UP001147746"/>
    </source>
</evidence>
<reference evidence="1" key="2">
    <citation type="journal article" date="2023" name="IMA Fungus">
        <title>Comparative genomic study of the Penicillium genus elucidates a diverse pangenome and 15 lateral gene transfer events.</title>
        <authorList>
            <person name="Petersen C."/>
            <person name="Sorensen T."/>
            <person name="Nielsen M.R."/>
            <person name="Sondergaard T.E."/>
            <person name="Sorensen J.L."/>
            <person name="Fitzpatrick D.A."/>
            <person name="Frisvad J.C."/>
            <person name="Nielsen K.L."/>
        </authorList>
    </citation>
    <scope>NUCLEOTIDE SEQUENCE</scope>
    <source>
        <strain evidence="1">IBT 21472</strain>
    </source>
</reference>
<dbReference type="EMBL" id="JAPZBO010000007">
    <property type="protein sequence ID" value="KAJ5311448.1"/>
    <property type="molecule type" value="Genomic_DNA"/>
</dbReference>
<keyword evidence="1" id="KW-0489">Methyltransferase</keyword>
<proteinExistence type="predicted"/>
<comment type="caution">
    <text evidence="1">The sequence shown here is derived from an EMBL/GenBank/DDBJ whole genome shotgun (WGS) entry which is preliminary data.</text>
</comment>
<keyword evidence="1" id="KW-0808">Transferase</keyword>
<reference evidence="1" key="1">
    <citation type="submission" date="2022-12" db="EMBL/GenBank/DDBJ databases">
        <authorList>
            <person name="Petersen C."/>
        </authorList>
    </citation>
    <scope>NUCLEOTIDE SEQUENCE</scope>
    <source>
        <strain evidence="1">IBT 21472</strain>
    </source>
</reference>
<sequence length="88" mass="9419">MARIVKPGVPIIQRPKSSWAAMGPQGGSLGFVISRGDGVVWGNVGEDGKEEATEHCEKGAFRRILYAKPALSHEAGKGTDMLSVNQRK</sequence>
<organism evidence="1 2">
    <name type="scientific">Penicillium atrosanguineum</name>
    <dbReference type="NCBI Taxonomy" id="1132637"/>
    <lineage>
        <taxon>Eukaryota</taxon>
        <taxon>Fungi</taxon>
        <taxon>Dikarya</taxon>
        <taxon>Ascomycota</taxon>
        <taxon>Pezizomycotina</taxon>
        <taxon>Eurotiomycetes</taxon>
        <taxon>Eurotiomycetidae</taxon>
        <taxon>Eurotiales</taxon>
        <taxon>Aspergillaceae</taxon>
        <taxon>Penicillium</taxon>
    </lineage>
</organism>
<dbReference type="AlphaFoldDB" id="A0A9W9PVH4"/>